<organism evidence="27 28">
    <name type="scientific">Haplochromis burtoni</name>
    <name type="common">Burton's mouthbrooder</name>
    <name type="synonym">Chromis burtoni</name>
    <dbReference type="NCBI Taxonomy" id="8153"/>
    <lineage>
        <taxon>Eukaryota</taxon>
        <taxon>Metazoa</taxon>
        <taxon>Chordata</taxon>
        <taxon>Craniata</taxon>
        <taxon>Vertebrata</taxon>
        <taxon>Euteleostomi</taxon>
        <taxon>Actinopterygii</taxon>
        <taxon>Neopterygii</taxon>
        <taxon>Teleostei</taxon>
        <taxon>Neoteleostei</taxon>
        <taxon>Acanthomorphata</taxon>
        <taxon>Ovalentaria</taxon>
        <taxon>Cichlomorphae</taxon>
        <taxon>Cichliformes</taxon>
        <taxon>Cichlidae</taxon>
        <taxon>African cichlids</taxon>
        <taxon>Pseudocrenilabrinae</taxon>
        <taxon>Haplochromini</taxon>
        <taxon>Haplochromis</taxon>
    </lineage>
</organism>
<dbReference type="PROSITE" id="PS01187">
    <property type="entry name" value="EGF_CA"/>
    <property type="match status" value="1"/>
</dbReference>
<dbReference type="InterPro" id="IPR043504">
    <property type="entry name" value="Peptidase_S1_PA_chymotrypsin"/>
</dbReference>
<keyword evidence="24" id="KW-0732">Signal</keyword>
<evidence type="ECO:0000313" key="28">
    <source>
        <dbReference type="Proteomes" id="UP000264840"/>
    </source>
</evidence>
<dbReference type="SMART" id="SM00181">
    <property type="entry name" value="EGF"/>
    <property type="match status" value="1"/>
</dbReference>
<proteinExistence type="predicted"/>
<feature type="signal peptide" evidence="24">
    <location>
        <begin position="1"/>
        <end position="18"/>
    </location>
</feature>
<dbReference type="STRING" id="8153.ENSHBUP00000013756"/>
<evidence type="ECO:0000259" key="26">
    <source>
        <dbReference type="PROSITE" id="PS50240"/>
    </source>
</evidence>
<dbReference type="Pfam" id="PF14670">
    <property type="entry name" value="FXa_inhibition"/>
    <property type="match status" value="1"/>
</dbReference>
<evidence type="ECO:0000256" key="23">
    <source>
        <dbReference type="PROSITE-ProRule" id="PRU00059"/>
    </source>
</evidence>
<evidence type="ECO:0000256" key="13">
    <source>
        <dbReference type="ARBA" id="ARBA00022859"/>
    </source>
</evidence>
<dbReference type="EC" id="3.4.21.41" evidence="4"/>
<dbReference type="GO" id="GO:0031638">
    <property type="term" value="P:zymogen activation"/>
    <property type="evidence" value="ECO:0007669"/>
    <property type="project" value="TreeGrafter"/>
</dbReference>
<keyword evidence="6" id="KW-0245">EGF-like domain</keyword>
<dbReference type="GO" id="GO:0005509">
    <property type="term" value="F:calcium ion binding"/>
    <property type="evidence" value="ECO:0007669"/>
    <property type="project" value="InterPro"/>
</dbReference>
<evidence type="ECO:0000256" key="1">
    <source>
        <dbReference type="ARBA" id="ARBA00001057"/>
    </source>
</evidence>
<dbReference type="GO" id="GO:0009986">
    <property type="term" value="C:cell surface"/>
    <property type="evidence" value="ECO:0007669"/>
    <property type="project" value="UniProtKB-SubCell"/>
</dbReference>
<comment type="subcellular location">
    <subcellularLocation>
        <location evidence="2">Cell surface</location>
    </subcellularLocation>
    <subcellularLocation>
        <location evidence="3">Secreted</location>
    </subcellularLocation>
</comment>
<dbReference type="PROSITE" id="PS50240">
    <property type="entry name" value="TRYPSIN_DOM"/>
    <property type="match status" value="1"/>
</dbReference>
<evidence type="ECO:0000256" key="6">
    <source>
        <dbReference type="ARBA" id="ARBA00022536"/>
    </source>
</evidence>
<dbReference type="InterPro" id="IPR001314">
    <property type="entry name" value="Peptidase_S1A"/>
</dbReference>
<dbReference type="CDD" id="cd00041">
    <property type="entry name" value="CUB"/>
    <property type="match status" value="2"/>
</dbReference>
<dbReference type="SUPFAM" id="SSF50494">
    <property type="entry name" value="Trypsin-like serine proteases"/>
    <property type="match status" value="1"/>
</dbReference>
<evidence type="ECO:0000256" key="7">
    <source>
        <dbReference type="ARBA" id="ARBA00022553"/>
    </source>
</evidence>
<dbReference type="InterPro" id="IPR024175">
    <property type="entry name" value="Pept_S1A_C1r/C1S/mannan-bd"/>
</dbReference>
<feature type="domain" description="CUB" evidence="25">
    <location>
        <begin position="18"/>
        <end position="139"/>
    </location>
</feature>
<keyword evidence="28" id="KW-1185">Reference proteome</keyword>
<dbReference type="SUPFAM" id="SSF57196">
    <property type="entry name" value="EGF/Laminin"/>
    <property type="match status" value="1"/>
</dbReference>
<keyword evidence="15 20" id="KW-1015">Disulfide bond</keyword>
<keyword evidence="7 21" id="KW-0597">Phosphoprotein</keyword>
<feature type="disulfide bond" evidence="20">
    <location>
        <begin position="157"/>
        <end position="170"/>
    </location>
</feature>
<feature type="disulfide bond" evidence="20">
    <location>
        <begin position="172"/>
        <end position="185"/>
    </location>
</feature>
<name>A0A3Q3C4R2_HAPBU</name>
<evidence type="ECO:0000256" key="10">
    <source>
        <dbReference type="ARBA" id="ARBA00022670"/>
    </source>
</evidence>
<evidence type="ECO:0000256" key="14">
    <source>
        <dbReference type="ARBA" id="ARBA00022875"/>
    </source>
</evidence>
<dbReference type="CDD" id="cd00054">
    <property type="entry name" value="EGF_CA"/>
    <property type="match status" value="1"/>
</dbReference>
<evidence type="ECO:0000256" key="15">
    <source>
        <dbReference type="ARBA" id="ARBA00023157"/>
    </source>
</evidence>
<keyword evidence="12" id="KW-0378">Hydrolase</keyword>
<dbReference type="Proteomes" id="UP000264840">
    <property type="component" value="Unplaced"/>
</dbReference>
<dbReference type="PIRSF" id="PIRSF001155">
    <property type="entry name" value="C1r_C1s_MASP"/>
    <property type="match status" value="1"/>
</dbReference>
<keyword evidence="10" id="KW-0645">Protease</keyword>
<keyword evidence="9" id="KW-0768">Sushi</keyword>
<evidence type="ECO:0000256" key="18">
    <source>
        <dbReference type="ARBA" id="ARBA00093383"/>
    </source>
</evidence>
<feature type="disulfide bond" evidence="20 23">
    <location>
        <begin position="189"/>
        <end position="216"/>
    </location>
</feature>
<protein>
    <recommendedName>
        <fullName evidence="4">complement subcomponent C1r</fullName>
        <ecNumber evidence="4">3.4.21.41</ecNumber>
    </recommendedName>
</protein>
<comment type="caution">
    <text evidence="23">Lacks conserved residue(s) required for the propagation of feature annotation.</text>
</comment>
<feature type="modified residue" description="Phosphoserine; by CK2" evidence="21">
    <location>
        <position position="202"/>
    </location>
</feature>
<dbReference type="SUPFAM" id="SSF49854">
    <property type="entry name" value="Spermadhesin, CUB domain"/>
    <property type="match status" value="2"/>
</dbReference>
<feature type="disulfide bond" evidence="20">
    <location>
        <begin position="74"/>
        <end position="92"/>
    </location>
</feature>
<dbReference type="GO" id="GO:0045087">
    <property type="term" value="P:innate immune response"/>
    <property type="evidence" value="ECO:0007669"/>
    <property type="project" value="UniProtKB-KW"/>
</dbReference>
<evidence type="ECO:0000256" key="2">
    <source>
        <dbReference type="ARBA" id="ARBA00004241"/>
    </source>
</evidence>
<evidence type="ECO:0000313" key="27">
    <source>
        <dbReference type="Ensembl" id="ENSHBUP00000013756.1"/>
    </source>
</evidence>
<feature type="domain" description="Peptidase S1" evidence="26">
    <location>
        <begin position="371"/>
        <end position="569"/>
    </location>
</feature>
<feature type="binding site" evidence="22">
    <location>
        <position position="77"/>
    </location>
    <ligand>
        <name>Ca(2+)</name>
        <dbReference type="ChEBI" id="CHEBI:29108"/>
        <label>1</label>
    </ligand>
</feature>
<evidence type="ECO:0000256" key="8">
    <source>
        <dbReference type="ARBA" id="ARBA00022588"/>
    </source>
</evidence>
<evidence type="ECO:0000256" key="9">
    <source>
        <dbReference type="ARBA" id="ARBA00022659"/>
    </source>
</evidence>
<dbReference type="Gene3D" id="2.60.120.290">
    <property type="entry name" value="Spermadhesin, CUB domain"/>
    <property type="match status" value="2"/>
</dbReference>
<reference evidence="27" key="2">
    <citation type="submission" date="2025-09" db="UniProtKB">
        <authorList>
            <consortium name="Ensembl"/>
        </authorList>
    </citation>
    <scope>IDENTIFICATION</scope>
</reference>
<evidence type="ECO:0000256" key="20">
    <source>
        <dbReference type="PIRSR" id="PIRSR001155-2"/>
    </source>
</evidence>
<dbReference type="AlphaFoldDB" id="A0A3Q3C4R2"/>
<dbReference type="PRINTS" id="PR00722">
    <property type="entry name" value="CHYMOTRYPSIN"/>
</dbReference>
<dbReference type="InterPro" id="IPR001254">
    <property type="entry name" value="Trypsin_dom"/>
</dbReference>
<dbReference type="PANTHER" id="PTHR24255:SF25">
    <property type="entry name" value="COMPLEMENT C1R SUBCOMPONENT"/>
    <property type="match status" value="1"/>
</dbReference>
<keyword evidence="16" id="KW-0325">Glycoprotein</keyword>
<comment type="PTM">
    <text evidence="21">The iron and 2-oxoglutarate dependent 3-hydroxylation of aspartate and asparagine is (R) stereospecific within EGF domains.</text>
</comment>
<dbReference type="InterPro" id="IPR000436">
    <property type="entry name" value="Sushi_SCR_CCP_dom"/>
</dbReference>
<dbReference type="GO" id="GO:0072562">
    <property type="term" value="C:blood microparticle"/>
    <property type="evidence" value="ECO:0007669"/>
    <property type="project" value="TreeGrafter"/>
</dbReference>
<keyword evidence="5" id="KW-0964">Secreted</keyword>
<evidence type="ECO:0000256" key="21">
    <source>
        <dbReference type="PIRSR" id="PIRSR001155-3"/>
    </source>
</evidence>
<dbReference type="Pfam" id="PF00431">
    <property type="entry name" value="CUB"/>
    <property type="match status" value="2"/>
</dbReference>
<dbReference type="OMA" id="IIWFLWF"/>
<dbReference type="PROSITE" id="PS01180">
    <property type="entry name" value="CUB"/>
    <property type="match status" value="2"/>
</dbReference>
<feature type="domain" description="CUB" evidence="25">
    <location>
        <begin position="189"/>
        <end position="304"/>
    </location>
</feature>
<feature type="disulfide bond" evidence="20">
    <location>
        <begin position="144"/>
        <end position="161"/>
    </location>
</feature>
<evidence type="ECO:0000256" key="19">
    <source>
        <dbReference type="ARBA" id="ARBA00093536"/>
    </source>
</evidence>
<evidence type="ECO:0000256" key="12">
    <source>
        <dbReference type="ARBA" id="ARBA00022801"/>
    </source>
</evidence>
<evidence type="ECO:0000256" key="3">
    <source>
        <dbReference type="ARBA" id="ARBA00004613"/>
    </source>
</evidence>
<dbReference type="InterPro" id="IPR035914">
    <property type="entry name" value="Sperma_CUB_dom_sf"/>
</dbReference>
<reference evidence="27" key="1">
    <citation type="submission" date="2025-08" db="UniProtKB">
        <authorList>
            <consortium name="Ensembl"/>
        </authorList>
    </citation>
    <scope>IDENTIFICATION</scope>
</reference>
<dbReference type="PANTHER" id="PTHR24255">
    <property type="entry name" value="COMPLEMENT COMPONENT 1, S SUBCOMPONENT-RELATED"/>
    <property type="match status" value="1"/>
</dbReference>
<comment type="function">
    <text evidence="18">Serine protease component of the complement C1 complex, a multiprotein complex that initiates the classical pathway of the complement system, a cascade of proteins that leads to phagocytosis and breakdown of pathogens and signaling that strengthens the adaptive immune system. C1R catalyzes the first enzymatic step in the classical complement pathway: it is activated by the C1Q subcomplex of the C1 complex, which associates with IgG or IgM immunoglobulins complexed with antigens to form antigen-antibody complexes on the surface of pathogens. Immunoglobulin-binding promotes the autocatalytic cleavage and activation of C1R. Activated C1R then cleaves and activates C1S, the second protease of the classical complement pathway. It is unclear if C1R activates C1S within single, strained C1 complexes or between neighboring C1 complexes on surfaces.</text>
</comment>
<comment type="subunit">
    <text evidence="19">Core component of the complement C1 complex, a calcium-dependent complex composed of 1 molecule of the C1Q subcomplex, 2 molecules of C1R and 2 molecules of C1S. The C1Q subcomplex is composed 18 subunits: 3 chains of C1QA, C1QB, and C1QC trimerize to form 6 collagen-like triple helices connected to six globular ligand-recognition modules. Within the C1 complex, C1R is a dimer of identical chains, each of which is activated by cleavage into two chains, heavy and light, connected by disulfide bonds.</text>
</comment>
<feature type="disulfide bond" evidence="20">
    <location>
        <begin position="336"/>
        <end position="358"/>
    </location>
</feature>
<dbReference type="PROSITE" id="PS01186">
    <property type="entry name" value="EGF_2"/>
    <property type="match status" value="1"/>
</dbReference>
<evidence type="ECO:0000259" key="25">
    <source>
        <dbReference type="PROSITE" id="PS01180"/>
    </source>
</evidence>
<feature type="disulfide bond" evidence="20">
    <location>
        <begin position="249"/>
        <end position="267"/>
    </location>
</feature>
<evidence type="ECO:0000256" key="22">
    <source>
        <dbReference type="PIRSR" id="PIRSR001155-4"/>
    </source>
</evidence>
<keyword evidence="14" id="KW-0180">Complement pathway</keyword>
<evidence type="ECO:0000256" key="24">
    <source>
        <dbReference type="SAM" id="SignalP"/>
    </source>
</evidence>
<keyword evidence="11" id="KW-0677">Repeat</keyword>
<dbReference type="InterPro" id="IPR000742">
    <property type="entry name" value="EGF"/>
</dbReference>
<keyword evidence="22" id="KW-0106">Calcium</keyword>
<keyword evidence="8" id="KW-0399">Innate immunity</keyword>
<dbReference type="Gene3D" id="2.40.10.10">
    <property type="entry name" value="Trypsin-like serine proteases"/>
    <property type="match status" value="3"/>
</dbReference>
<dbReference type="InterPro" id="IPR009003">
    <property type="entry name" value="Peptidase_S1_PA"/>
</dbReference>
<dbReference type="CDD" id="cd00033">
    <property type="entry name" value="CCP"/>
    <property type="match status" value="1"/>
</dbReference>
<accession>A0A3Q3C4R2</accession>
<feature type="modified residue" description="(3R)-3-hydroxyasparagine" evidence="21">
    <location>
        <position position="163"/>
    </location>
</feature>
<dbReference type="InterPro" id="IPR000859">
    <property type="entry name" value="CUB_dom"/>
</dbReference>
<dbReference type="SMART" id="SM00042">
    <property type="entry name" value="CUB"/>
    <property type="match status" value="2"/>
</dbReference>
<evidence type="ECO:0000256" key="5">
    <source>
        <dbReference type="ARBA" id="ARBA00022525"/>
    </source>
</evidence>
<keyword evidence="17 21" id="KW-0379">Hydroxylation</keyword>
<dbReference type="SMART" id="SM00179">
    <property type="entry name" value="EGF_CA"/>
    <property type="match status" value="1"/>
</dbReference>
<dbReference type="Pfam" id="PF00089">
    <property type="entry name" value="Trypsin"/>
    <property type="match status" value="1"/>
</dbReference>
<evidence type="ECO:0000256" key="17">
    <source>
        <dbReference type="ARBA" id="ARBA00023278"/>
    </source>
</evidence>
<dbReference type="Gene3D" id="2.10.70.10">
    <property type="entry name" value="Complement Module, domain 1"/>
    <property type="match status" value="1"/>
</dbReference>
<feature type="binding site" evidence="22">
    <location>
        <position position="140"/>
    </location>
    <ligand>
        <name>Ca(2+)</name>
        <dbReference type="ChEBI" id="CHEBI:29108"/>
        <label>2</label>
    </ligand>
</feature>
<dbReference type="GeneTree" id="ENSGT00950000183084"/>
<dbReference type="Ensembl" id="ENSHBUT00000033087.1">
    <property type="protein sequence ID" value="ENSHBUP00000013756.1"/>
    <property type="gene ID" value="ENSHBUG00000015714.1"/>
</dbReference>
<keyword evidence="13" id="KW-0391">Immunity</keyword>
<dbReference type="FunFam" id="2.10.25.10:FF:000059">
    <property type="entry name" value="Mannan-binding lectin serine protease 1"/>
    <property type="match status" value="1"/>
</dbReference>
<dbReference type="InterPro" id="IPR018097">
    <property type="entry name" value="EGF_Ca-bd_CS"/>
</dbReference>
<dbReference type="GO" id="GO:0004252">
    <property type="term" value="F:serine-type endopeptidase activity"/>
    <property type="evidence" value="ECO:0007669"/>
    <property type="project" value="UniProtKB-EC"/>
</dbReference>
<feature type="binding site" evidence="22">
    <location>
        <position position="163"/>
    </location>
    <ligand>
        <name>Ca(2+)</name>
        <dbReference type="ChEBI" id="CHEBI:29108"/>
        <label>2</label>
    </ligand>
</feature>
<feature type="binding site" evidence="22">
    <location>
        <position position="143"/>
    </location>
    <ligand>
        <name>Ca(2+)</name>
        <dbReference type="ChEBI" id="CHEBI:29108"/>
        <label>2</label>
    </ligand>
</feature>
<dbReference type="InterPro" id="IPR001881">
    <property type="entry name" value="EGF-like_Ca-bd_dom"/>
</dbReference>
<dbReference type="FunFam" id="2.40.10.10:FF:000068">
    <property type="entry name" value="transmembrane protease serine 2"/>
    <property type="match status" value="1"/>
</dbReference>
<evidence type="ECO:0000256" key="16">
    <source>
        <dbReference type="ARBA" id="ARBA00023180"/>
    </source>
</evidence>
<evidence type="ECO:0000256" key="11">
    <source>
        <dbReference type="ARBA" id="ARBA00022737"/>
    </source>
</evidence>
<dbReference type="FunFam" id="2.60.120.290:FF:000012">
    <property type="entry name" value="mannan-binding lectin serine protease 1 isoform X1"/>
    <property type="match status" value="1"/>
</dbReference>
<dbReference type="SMART" id="SM00020">
    <property type="entry name" value="Tryp_SPc"/>
    <property type="match status" value="1"/>
</dbReference>
<comment type="catalytic activity">
    <reaction evidence="1">
        <text>Selective cleavage of Lys(or Arg)-|-Ile bond in complement subcomponent C1s to form the active form of C1s (EC 3.4.21.42).</text>
        <dbReference type="EC" id="3.4.21.41"/>
    </reaction>
</comment>
<dbReference type="GO" id="GO:0006958">
    <property type="term" value="P:complement activation, classical pathway"/>
    <property type="evidence" value="ECO:0007669"/>
    <property type="project" value="UniProtKB-KW"/>
</dbReference>
<keyword evidence="22" id="KW-0479">Metal-binding</keyword>
<dbReference type="Gene3D" id="2.10.25.10">
    <property type="entry name" value="Laminin"/>
    <property type="match status" value="1"/>
</dbReference>
<feature type="binding site" evidence="22">
    <location>
        <position position="122"/>
    </location>
    <ligand>
        <name>Ca(2+)</name>
        <dbReference type="ChEBI" id="CHEBI:29108"/>
        <label>1</label>
    </ligand>
</feature>
<sequence>MGWTHCIIWFLWFSVSECQQLSTTEPEMHGQIQSPQYPRPYPPHLQKQWDLWVPRGYQIQLSLTHLDIKVSADCSQDSLTFFYDEKVLGKFCGQGNSTDHHGDETILSPGNKLTLVFQTRDSTPEHQQHTGFSATYKAIDIDECSKTDPGLDSGPLCSQICINTAGSYRCSCHSGYKLHLDQRTCLLSCGGCVFDKHEGHLSSPGYPKPSPPFLSCKYIISVEPRFIVTLNFRDNFHIDNKDNQHGSSCQGHFLQVTIPGRLAMKFCGTKSPGLIVTNSSTVRLDYHTEEEGLSNGWSLQYSTHEVKCPHPGSVTKGRITPDLNEYFSGDSIHVTCDQEYKLMMPLLTPEFCSSYPVCGQPTNHINVYQRIFGGQDAPDNTIPWQVLLSVSGNRAGGMVIGDRWIMTAAHYVVKRGVVVSNETLRIFMGLNELKALIKSPLFAASIHVHPEYNNPNYVDYNNDIALIKLEDTLTFNSSVMPVCLPEPGATYDTGSLLYFCFHAGFGLWSFNNEHVYFHKETHEIPELTNNMFCAELPEGGKDSCQGDRDTGLLGLSAGGLSAYQVTICC</sequence>
<evidence type="ECO:0000256" key="4">
    <source>
        <dbReference type="ARBA" id="ARBA00011907"/>
    </source>
</evidence>
<feature type="chain" id="PRO_5018708405" description="complement subcomponent C1r" evidence="24">
    <location>
        <begin position="19"/>
        <end position="569"/>
    </location>
</feature>